<keyword evidence="4" id="KW-1185">Reference proteome</keyword>
<evidence type="ECO:0000313" key="4">
    <source>
        <dbReference type="Proteomes" id="UP001158576"/>
    </source>
</evidence>
<accession>A0ABN7SPQ9</accession>
<evidence type="ECO:0000313" key="3">
    <source>
        <dbReference type="EMBL" id="CAG5105304.1"/>
    </source>
</evidence>
<dbReference type="InterPro" id="IPR011705">
    <property type="entry name" value="BACK"/>
</dbReference>
<dbReference type="EMBL" id="OU015566">
    <property type="protein sequence ID" value="CAG5105304.1"/>
    <property type="molecule type" value="Genomic_DNA"/>
</dbReference>
<dbReference type="Gene3D" id="3.30.710.10">
    <property type="entry name" value="Potassium Channel Kv1.1, Chain A"/>
    <property type="match status" value="1"/>
</dbReference>
<name>A0ABN7SPQ9_OIKDI</name>
<dbReference type="InterPro" id="IPR000210">
    <property type="entry name" value="BTB/POZ_dom"/>
</dbReference>
<dbReference type="Pfam" id="PF00651">
    <property type="entry name" value="BTB"/>
    <property type="match status" value="1"/>
</dbReference>
<dbReference type="SUPFAM" id="SSF54695">
    <property type="entry name" value="POZ domain"/>
    <property type="match status" value="1"/>
</dbReference>
<dbReference type="Proteomes" id="UP001158576">
    <property type="component" value="Chromosome 1"/>
</dbReference>
<evidence type="ECO:0000259" key="2">
    <source>
        <dbReference type="PROSITE" id="PS50097"/>
    </source>
</evidence>
<feature type="region of interest" description="Disordered" evidence="1">
    <location>
        <begin position="647"/>
        <end position="702"/>
    </location>
</feature>
<organism evidence="3 4">
    <name type="scientific">Oikopleura dioica</name>
    <name type="common">Tunicate</name>
    <dbReference type="NCBI Taxonomy" id="34765"/>
    <lineage>
        <taxon>Eukaryota</taxon>
        <taxon>Metazoa</taxon>
        <taxon>Chordata</taxon>
        <taxon>Tunicata</taxon>
        <taxon>Appendicularia</taxon>
        <taxon>Copelata</taxon>
        <taxon>Oikopleuridae</taxon>
        <taxon>Oikopleura</taxon>
    </lineage>
</organism>
<dbReference type="PANTHER" id="PTHR16064">
    <property type="entry name" value="BTB POZ DOMAIN CONTAINING 7"/>
    <property type="match status" value="1"/>
</dbReference>
<dbReference type="PANTHER" id="PTHR16064:SF3">
    <property type="entry name" value="BTB_POZ DOMAIN-CONTAINING PROTEIN 7"/>
    <property type="match status" value="1"/>
</dbReference>
<dbReference type="SMART" id="SM00875">
    <property type="entry name" value="BACK"/>
    <property type="match status" value="1"/>
</dbReference>
<dbReference type="InterPro" id="IPR042345">
    <property type="entry name" value="Btbd7"/>
</dbReference>
<feature type="domain" description="BTB" evidence="2">
    <location>
        <begin position="219"/>
        <end position="292"/>
    </location>
</feature>
<protein>
    <submittedName>
        <fullName evidence="3">Oidioi.mRNA.OKI2018_I69.chr1.g2008.t1.cds</fullName>
    </submittedName>
</protein>
<dbReference type="InterPro" id="IPR011333">
    <property type="entry name" value="SKP1/BTB/POZ_sf"/>
</dbReference>
<sequence length="779" mass="88435">MVKTRNRPESRSKREKVSERVTDIIATTRKWLFPDGVSLKHIRDVAHRLPRERQKHFIDKFSSMERLRSFCTLADNARATSSTINEDILKLVVEENGEIELSPHVLFILHQRLPSLRNRISQIKRERNYDCLDSILKFPENCGADLQNEYWKLLLTGKCKSKQWKEEVENLMRKAAHLQIPNGFKTDTKILFETGKSYDAIVIPSDAVGTMVIPLSIHPDEIETLSTISYRKNVHRLILSSRSPFFRKLFDRRTDCPLGHISLVVLDSSIIPSHLLKIVLSFFYTSELPSLDMESSQKSCDLASDTELTDLPISIRRAVALFGVGKILQMTSLIQAAEDKIAHELSYNTVLPILQWAERDHGSSFVSRKCLAFIRENFHHLSQTGILTGLTTEEMIKLLQDDYLQAHELDVLRAALRWAENTAREKEPDIIKKRKKEPSNDLIRNALAPLLPYIRLEYILPANCPDLAKVFQSGLIRNPPTSIDGSTTIGRGWDYGDSRSPRFYKPFVEIFLELNSNEWSEESCHGIETVPRASAVGLDTPEIIQNCDHTIIPQKVDEILEQNLILPSETVCCQVLKRLHSLQQKHQPIIPRHMHFLRLTALREHSLPDGLIAVLRDPYQYFPGSKNIKHHYALVQRYRYYKKLNDNASSSAASPPTASASNRPFHPQPDLLGSPSRTNSLTSAPSRSPQKPSASTLVRLMQSPVRKIRQNFRSLTATTPDRNQNNHSCVIDYIPSLNKGAKAKPTLPSGSMTLPDIATTSRGIENLTYRTSSSNSSTE</sequence>
<evidence type="ECO:0000256" key="1">
    <source>
        <dbReference type="SAM" id="MobiDB-lite"/>
    </source>
</evidence>
<dbReference type="Gene3D" id="1.25.40.420">
    <property type="match status" value="1"/>
</dbReference>
<feature type="compositionally biased region" description="Polar residues" evidence="1">
    <location>
        <begin position="675"/>
        <end position="696"/>
    </location>
</feature>
<proteinExistence type="predicted"/>
<feature type="compositionally biased region" description="Low complexity" evidence="1">
    <location>
        <begin position="648"/>
        <end position="661"/>
    </location>
</feature>
<gene>
    <name evidence="3" type="ORF">OKIOD_LOCUS10773</name>
</gene>
<dbReference type="PROSITE" id="PS50097">
    <property type="entry name" value="BTB"/>
    <property type="match status" value="1"/>
</dbReference>
<dbReference type="Pfam" id="PF07707">
    <property type="entry name" value="BACK"/>
    <property type="match status" value="1"/>
</dbReference>
<reference evidence="3 4" key="1">
    <citation type="submission" date="2021-04" db="EMBL/GenBank/DDBJ databases">
        <authorList>
            <person name="Bliznina A."/>
        </authorList>
    </citation>
    <scope>NUCLEOTIDE SEQUENCE [LARGE SCALE GENOMIC DNA]</scope>
</reference>